<dbReference type="PROSITE" id="PS00138">
    <property type="entry name" value="SUBTILASE_SER"/>
    <property type="match status" value="1"/>
</dbReference>
<dbReference type="PROSITE" id="PS00136">
    <property type="entry name" value="SUBTILASE_ASP"/>
    <property type="match status" value="1"/>
</dbReference>
<dbReference type="InterPro" id="IPR003137">
    <property type="entry name" value="PA_domain"/>
</dbReference>
<dbReference type="CDD" id="cd04818">
    <property type="entry name" value="PA_subtilisin_1"/>
    <property type="match status" value="1"/>
</dbReference>
<evidence type="ECO:0000256" key="5">
    <source>
        <dbReference type="ARBA" id="ARBA00022729"/>
    </source>
</evidence>
<evidence type="ECO:0000256" key="6">
    <source>
        <dbReference type="ARBA" id="ARBA00022801"/>
    </source>
</evidence>
<feature type="signal peptide" evidence="10">
    <location>
        <begin position="1"/>
        <end position="25"/>
    </location>
</feature>
<dbReference type="Pfam" id="PF00082">
    <property type="entry name" value="Peptidase_S8"/>
    <property type="match status" value="1"/>
</dbReference>
<sequence length="1156" mass="121142">MSKITKMSAVASAVSAILLSGVATAASYQDYNVEKKQSIKQQYAELNNTQTKAAEQETLTWLVKLKTPSIAEQNLAGVAAKTARVDIAQAQQSVETAIQDLNIDLQVVSKTSKLVNALVVNGTQKDVEQLLNNRQVEKILPVYDYKLNVAESADYIKATSLIQAGKATGAGIRVAVLDTGVDYTHKAIGGSGNVADYQAAAADPADTPAWPQGKVIGGYDFINNDPDPIDVNTNHGTHVSHSVLGISPDVELFVYSVCNSGCPGLAQLNALEAAMDPNGDGDISDRVDVINMSLGGDFGRLKGGAVQELIDKAVKLGTNVVISAGNDGPVPFIVGGPSTSANALSVGAMTHPTIESAHTTSSFLGADVAVGISSFNPEDEFEFNSDTAPIVFYPTGTNTAGEETSLACEDFPTSVDFTGKAVLVDRNTCNFTQKVLKAQARGAAFVIIANRDEGSGPISPGGSAHPDITINSIGVSYGLGKAIKAELKAGNNVAYSVKAELKSQVGAIASFTSRGPSMDGLLKPEITAPGVSIMTAHPGLGEGLTPASGTSFSGPITAGAMSMLHEALPTRNALELKATIMNSANLDVTMEPRAINPNAALAPISYIGAGLVDLDKATSLPVAAWAQDTQQAALSFGLVSLSKISSLTKTVVVKNFSNDTKTYRLSHDQRFADDAERGALSMNYPESITVGAGQTMTFDVVVTIDPSKLPEWTLDSSNLQDAATSSLLTTVELDGALYFSENNEKAFHLVYHVLPKATASAEVAPMKSADGIQHQLTNTGAAQLDPFFAPTVATDVVGDAERLDIIGASIETLPVPAQFCESGYMTFTTMVLDKPLTLTYQGGFLADVDFPAKGETKPDGVYDYTIQSGQLSWFGDQYPTGQAITFTHPYNKSSGEINDIYFTAGNNYLTLSSCVEKLGLDGAALAAGVPASIRFRTEERSWTPVPKASLDEVIVDYTFKVSSGEVAALVDTAGNELEDGLAPGETANLVFGDSDFIMLADNGAMAMIAKPTADAQVAPVITADQAFSVQENTANGTVIGEVAVTYASTLAKPVSEFIVTRSSSTALTVNAAGQVVVANSSQLDYDAGLHNIELEVVATDTAGNVSEPAVITVKVTNLADEESEKPKPVVETKKSSSGSLFWLLLAAPLALFRRKK</sequence>
<keyword evidence="4 8" id="KW-0645">Protease</keyword>
<evidence type="ECO:0000256" key="2">
    <source>
        <dbReference type="ARBA" id="ARBA00022512"/>
    </source>
</evidence>
<comment type="caution">
    <text evidence="12">The sequence shown here is derived from an EMBL/GenBank/DDBJ whole genome shotgun (WGS) entry which is preliminary data.</text>
</comment>
<dbReference type="SUPFAM" id="SSF52743">
    <property type="entry name" value="Subtilisin-like"/>
    <property type="match status" value="1"/>
</dbReference>
<name>A0ABV7CHC0_9GAMM</name>
<evidence type="ECO:0000256" key="7">
    <source>
        <dbReference type="ARBA" id="ARBA00022825"/>
    </source>
</evidence>
<reference evidence="13" key="1">
    <citation type="journal article" date="2019" name="Int. J. Syst. Evol. Microbiol.">
        <title>The Global Catalogue of Microorganisms (GCM) 10K type strain sequencing project: providing services to taxonomists for standard genome sequencing and annotation.</title>
        <authorList>
            <consortium name="The Broad Institute Genomics Platform"/>
            <consortium name="The Broad Institute Genome Sequencing Center for Infectious Disease"/>
            <person name="Wu L."/>
            <person name="Ma J."/>
        </authorList>
    </citation>
    <scope>NUCLEOTIDE SEQUENCE [LARGE SCALE GENOMIC DNA]</scope>
    <source>
        <strain evidence="13">KCTC 42730</strain>
    </source>
</reference>
<dbReference type="PROSITE" id="PS51892">
    <property type="entry name" value="SUBTILASE"/>
    <property type="match status" value="1"/>
</dbReference>
<dbReference type="RefSeq" id="WP_377121623.1">
    <property type="nucleotide sequence ID" value="NZ_JBHRSD010000010.1"/>
</dbReference>
<dbReference type="SUPFAM" id="SSF52025">
    <property type="entry name" value="PA domain"/>
    <property type="match status" value="1"/>
</dbReference>
<dbReference type="Gene3D" id="3.40.50.200">
    <property type="entry name" value="Peptidase S8/S53 domain"/>
    <property type="match status" value="1"/>
</dbReference>
<keyword evidence="2" id="KW-0134">Cell wall</keyword>
<dbReference type="InterPro" id="IPR000209">
    <property type="entry name" value="Peptidase_S8/S53_dom"/>
</dbReference>
<feature type="chain" id="PRO_5046830680" evidence="10">
    <location>
        <begin position="26"/>
        <end position="1156"/>
    </location>
</feature>
<evidence type="ECO:0000256" key="1">
    <source>
        <dbReference type="ARBA" id="ARBA00011073"/>
    </source>
</evidence>
<evidence type="ECO:0000256" key="10">
    <source>
        <dbReference type="SAM" id="SignalP"/>
    </source>
</evidence>
<dbReference type="Gene3D" id="2.60.40.60">
    <property type="entry name" value="Cadherins"/>
    <property type="match status" value="1"/>
</dbReference>
<keyword evidence="13" id="KW-1185">Reference proteome</keyword>
<dbReference type="InterPro" id="IPR023827">
    <property type="entry name" value="Peptidase_S8_Asp-AS"/>
</dbReference>
<dbReference type="CDD" id="cd11304">
    <property type="entry name" value="Cadherin_repeat"/>
    <property type="match status" value="1"/>
</dbReference>
<dbReference type="InterPro" id="IPR002126">
    <property type="entry name" value="Cadherin-like_dom"/>
</dbReference>
<evidence type="ECO:0000256" key="8">
    <source>
        <dbReference type="PROSITE-ProRule" id="PRU01240"/>
    </source>
</evidence>
<dbReference type="PANTHER" id="PTHR43806:SF11">
    <property type="entry name" value="CEREVISIN-RELATED"/>
    <property type="match status" value="1"/>
</dbReference>
<feature type="active site" description="Charge relay system" evidence="8">
    <location>
        <position position="178"/>
    </location>
</feature>
<gene>
    <name evidence="12" type="ORF">ACFOEE_05225</name>
</gene>
<proteinExistence type="inferred from homology"/>
<dbReference type="InterPro" id="IPR015500">
    <property type="entry name" value="Peptidase_S8_subtilisin-rel"/>
</dbReference>
<dbReference type="InterPro" id="IPR046450">
    <property type="entry name" value="PA_dom_sf"/>
</dbReference>
<comment type="similarity">
    <text evidence="1 8 9">Belongs to the peptidase S8 family.</text>
</comment>
<dbReference type="InterPro" id="IPR023828">
    <property type="entry name" value="Peptidase_S8_Ser-AS"/>
</dbReference>
<evidence type="ECO:0000259" key="11">
    <source>
        <dbReference type="PROSITE" id="PS50268"/>
    </source>
</evidence>
<dbReference type="PANTHER" id="PTHR43806">
    <property type="entry name" value="PEPTIDASE S8"/>
    <property type="match status" value="1"/>
</dbReference>
<dbReference type="InterPro" id="IPR050131">
    <property type="entry name" value="Peptidase_S8_subtilisin-like"/>
</dbReference>
<accession>A0ABV7CHC0</accession>
<dbReference type="PROSITE" id="PS50268">
    <property type="entry name" value="CADHERIN_2"/>
    <property type="match status" value="1"/>
</dbReference>
<keyword evidence="7 8" id="KW-0720">Serine protease</keyword>
<keyword evidence="5 10" id="KW-0732">Signal</keyword>
<feature type="active site" description="Charge relay system" evidence="8">
    <location>
        <position position="235"/>
    </location>
</feature>
<keyword evidence="3" id="KW-0964">Secreted</keyword>
<dbReference type="Proteomes" id="UP001595453">
    <property type="component" value="Unassembled WGS sequence"/>
</dbReference>
<keyword evidence="6 8" id="KW-0378">Hydrolase</keyword>
<dbReference type="Pfam" id="PF02225">
    <property type="entry name" value="PA"/>
    <property type="match status" value="1"/>
</dbReference>
<feature type="active site" description="Charge relay system" evidence="8">
    <location>
        <position position="551"/>
    </location>
</feature>
<dbReference type="InterPro" id="IPR036852">
    <property type="entry name" value="Peptidase_S8/S53_dom_sf"/>
</dbReference>
<feature type="domain" description="Cadherin" evidence="11">
    <location>
        <begin position="1021"/>
        <end position="1130"/>
    </location>
</feature>
<dbReference type="EMBL" id="JBHRSD010000010">
    <property type="protein sequence ID" value="MFC3031913.1"/>
    <property type="molecule type" value="Genomic_DNA"/>
</dbReference>
<dbReference type="PRINTS" id="PR00723">
    <property type="entry name" value="SUBTILISIN"/>
</dbReference>
<evidence type="ECO:0000313" key="13">
    <source>
        <dbReference type="Proteomes" id="UP001595453"/>
    </source>
</evidence>
<organism evidence="12 13">
    <name type="scientific">Pseudoalteromonas fenneropenaei</name>
    <dbReference type="NCBI Taxonomy" id="1737459"/>
    <lineage>
        <taxon>Bacteria</taxon>
        <taxon>Pseudomonadati</taxon>
        <taxon>Pseudomonadota</taxon>
        <taxon>Gammaproteobacteria</taxon>
        <taxon>Alteromonadales</taxon>
        <taxon>Pseudoalteromonadaceae</taxon>
        <taxon>Pseudoalteromonas</taxon>
    </lineage>
</organism>
<protein>
    <submittedName>
        <fullName evidence="12">S8 family serine peptidase</fullName>
    </submittedName>
</protein>
<evidence type="ECO:0000256" key="4">
    <source>
        <dbReference type="ARBA" id="ARBA00022670"/>
    </source>
</evidence>
<dbReference type="Gene3D" id="3.50.30.30">
    <property type="match status" value="1"/>
</dbReference>
<evidence type="ECO:0000313" key="12">
    <source>
        <dbReference type="EMBL" id="MFC3031913.1"/>
    </source>
</evidence>
<evidence type="ECO:0000256" key="9">
    <source>
        <dbReference type="RuleBase" id="RU003355"/>
    </source>
</evidence>
<evidence type="ECO:0000256" key="3">
    <source>
        <dbReference type="ARBA" id="ARBA00022525"/>
    </source>
</evidence>